<dbReference type="Proteomes" id="UP000008022">
    <property type="component" value="Unassembled WGS sequence"/>
</dbReference>
<reference evidence="2" key="2">
    <citation type="submission" date="2015-06" db="UniProtKB">
        <authorList>
            <consortium name="EnsemblPlants"/>
        </authorList>
    </citation>
    <scope>IDENTIFICATION</scope>
</reference>
<dbReference type="Gramene" id="ORUFI02G19520.1">
    <property type="protein sequence ID" value="ORUFI02G19520.1"/>
    <property type="gene ID" value="ORUFI02G19520"/>
</dbReference>
<name>A0A0E0NFM8_ORYRU</name>
<protein>
    <submittedName>
        <fullName evidence="2">Uncharacterized protein</fullName>
    </submittedName>
</protein>
<feature type="compositionally biased region" description="Basic residues" evidence="1">
    <location>
        <begin position="21"/>
        <end position="35"/>
    </location>
</feature>
<sequence>MTPALPPESARGGGGGEARQARARRWDRRGRRGCGGRRDRQGHGEGTGVAGEVAAHMRGRGEGTGTAAAGDSRRASLTHRRRFTESESEDETIVLDHQAEVGDAVGISCLRIMEMDYISGFCHKTHNHKFNSNKKVR</sequence>
<organism evidence="2 3">
    <name type="scientific">Oryza rufipogon</name>
    <name type="common">Brownbeard rice</name>
    <name type="synonym">Asian wild rice</name>
    <dbReference type="NCBI Taxonomy" id="4529"/>
    <lineage>
        <taxon>Eukaryota</taxon>
        <taxon>Viridiplantae</taxon>
        <taxon>Streptophyta</taxon>
        <taxon>Embryophyta</taxon>
        <taxon>Tracheophyta</taxon>
        <taxon>Spermatophyta</taxon>
        <taxon>Magnoliopsida</taxon>
        <taxon>Liliopsida</taxon>
        <taxon>Poales</taxon>
        <taxon>Poaceae</taxon>
        <taxon>BOP clade</taxon>
        <taxon>Oryzoideae</taxon>
        <taxon>Oryzeae</taxon>
        <taxon>Oryzinae</taxon>
        <taxon>Oryza</taxon>
    </lineage>
</organism>
<dbReference type="HOGENOM" id="CLU_2174848_0_0_1"/>
<dbReference type="EnsemblPlants" id="ORUFI02G19520.1">
    <property type="protein sequence ID" value="ORUFI02G19520.1"/>
    <property type="gene ID" value="ORUFI02G19520"/>
</dbReference>
<keyword evidence="3" id="KW-1185">Reference proteome</keyword>
<accession>A0A0E0NFM8</accession>
<dbReference type="AlphaFoldDB" id="A0A0E0NFM8"/>
<feature type="region of interest" description="Disordered" evidence="1">
    <location>
        <begin position="1"/>
        <end position="91"/>
    </location>
</feature>
<proteinExistence type="predicted"/>
<reference evidence="3" key="1">
    <citation type="submission" date="2013-06" db="EMBL/GenBank/DDBJ databases">
        <authorList>
            <person name="Zhao Q."/>
        </authorList>
    </citation>
    <scope>NUCLEOTIDE SEQUENCE</scope>
    <source>
        <strain evidence="3">cv. W1943</strain>
    </source>
</reference>
<evidence type="ECO:0000256" key="1">
    <source>
        <dbReference type="SAM" id="MobiDB-lite"/>
    </source>
</evidence>
<evidence type="ECO:0000313" key="2">
    <source>
        <dbReference type="EnsemblPlants" id="ORUFI02G19520.1"/>
    </source>
</evidence>
<evidence type="ECO:0000313" key="3">
    <source>
        <dbReference type="Proteomes" id="UP000008022"/>
    </source>
</evidence>